<dbReference type="KEGG" id="tvs:TRAVEDRAFT_137340"/>
<organism evidence="1 2">
    <name type="scientific">Trametes versicolor (strain FP-101664)</name>
    <name type="common">White-rot fungus</name>
    <name type="synonym">Coriolus versicolor</name>
    <dbReference type="NCBI Taxonomy" id="717944"/>
    <lineage>
        <taxon>Eukaryota</taxon>
        <taxon>Fungi</taxon>
        <taxon>Dikarya</taxon>
        <taxon>Basidiomycota</taxon>
        <taxon>Agaricomycotina</taxon>
        <taxon>Agaricomycetes</taxon>
        <taxon>Polyporales</taxon>
        <taxon>Polyporaceae</taxon>
        <taxon>Trametes</taxon>
    </lineage>
</organism>
<gene>
    <name evidence="1" type="ORF">TRAVEDRAFT_137340</name>
</gene>
<keyword evidence="2" id="KW-1185">Reference proteome</keyword>
<dbReference type="OrthoDB" id="2755889at2759"/>
<evidence type="ECO:0000313" key="1">
    <source>
        <dbReference type="EMBL" id="EIW51483.1"/>
    </source>
</evidence>
<reference evidence="2" key="1">
    <citation type="journal article" date="2012" name="Science">
        <title>The Paleozoic origin of enzymatic lignin decomposition reconstructed from 31 fungal genomes.</title>
        <authorList>
            <person name="Floudas D."/>
            <person name="Binder M."/>
            <person name="Riley R."/>
            <person name="Barry K."/>
            <person name="Blanchette R.A."/>
            <person name="Henrissat B."/>
            <person name="Martinez A.T."/>
            <person name="Otillar R."/>
            <person name="Spatafora J.W."/>
            <person name="Yadav J.S."/>
            <person name="Aerts A."/>
            <person name="Benoit I."/>
            <person name="Boyd A."/>
            <person name="Carlson A."/>
            <person name="Copeland A."/>
            <person name="Coutinho P.M."/>
            <person name="de Vries R.P."/>
            <person name="Ferreira P."/>
            <person name="Findley K."/>
            <person name="Foster B."/>
            <person name="Gaskell J."/>
            <person name="Glotzer D."/>
            <person name="Gorecki P."/>
            <person name="Heitman J."/>
            <person name="Hesse C."/>
            <person name="Hori C."/>
            <person name="Igarashi K."/>
            <person name="Jurgens J.A."/>
            <person name="Kallen N."/>
            <person name="Kersten P."/>
            <person name="Kohler A."/>
            <person name="Kuees U."/>
            <person name="Kumar T.K.A."/>
            <person name="Kuo A."/>
            <person name="LaButti K."/>
            <person name="Larrondo L.F."/>
            <person name="Lindquist E."/>
            <person name="Ling A."/>
            <person name="Lombard V."/>
            <person name="Lucas S."/>
            <person name="Lundell T."/>
            <person name="Martin R."/>
            <person name="McLaughlin D.J."/>
            <person name="Morgenstern I."/>
            <person name="Morin E."/>
            <person name="Murat C."/>
            <person name="Nagy L.G."/>
            <person name="Nolan M."/>
            <person name="Ohm R.A."/>
            <person name="Patyshakuliyeva A."/>
            <person name="Rokas A."/>
            <person name="Ruiz-Duenas F.J."/>
            <person name="Sabat G."/>
            <person name="Salamov A."/>
            <person name="Samejima M."/>
            <person name="Schmutz J."/>
            <person name="Slot J.C."/>
            <person name="St John F."/>
            <person name="Stenlid J."/>
            <person name="Sun H."/>
            <person name="Sun S."/>
            <person name="Syed K."/>
            <person name="Tsang A."/>
            <person name="Wiebenga A."/>
            <person name="Young D."/>
            <person name="Pisabarro A."/>
            <person name="Eastwood D.C."/>
            <person name="Martin F."/>
            <person name="Cullen D."/>
            <person name="Grigoriev I.V."/>
            <person name="Hibbett D.S."/>
        </authorList>
    </citation>
    <scope>NUCLEOTIDE SEQUENCE [LARGE SCALE GENOMIC DNA]</scope>
    <source>
        <strain evidence="2">FP-101664</strain>
    </source>
</reference>
<dbReference type="OMA" id="RCNICIS"/>
<dbReference type="RefSeq" id="XP_008045634.1">
    <property type="nucleotide sequence ID" value="XM_008047443.1"/>
</dbReference>
<evidence type="ECO:0000313" key="2">
    <source>
        <dbReference type="Proteomes" id="UP000054317"/>
    </source>
</evidence>
<dbReference type="EMBL" id="JH711801">
    <property type="protein sequence ID" value="EIW51483.1"/>
    <property type="molecule type" value="Genomic_DNA"/>
</dbReference>
<accession>R7S6D3</accession>
<dbReference type="Proteomes" id="UP000054317">
    <property type="component" value="Unassembled WGS sequence"/>
</dbReference>
<dbReference type="AlphaFoldDB" id="R7S6D3"/>
<proteinExistence type="predicted"/>
<name>R7S6D3_TRAVS</name>
<sequence>MCALLAVPETCQWHSRPHIAEDIVSAILKTRASAHNPGVYWSREEQERQLEEAFQKWAARGVWNLAAAKTHKEQMKHVKKGCLTRPRSDVRSDGSRVEGTHKAWNSLQRSFASGLEMLTVLSHDLVLRRNHRVDLDSGSPTAFALSTYGSHHIRLVDRIAYLWNTIRQNTTHAHLFIGLQDTPRFRTVDSGESFGIVRSQFVEGYQYLVDVKEEEPDNLLDLSAQPADVAQQPLRSMNIDPALLSQPLVSSLAPIDGSASTFPSVRHTLGKGKVSVRHTLATIICTRLGTARSWRRHTPADSKQGTLTSSTYALLKVEITGLTPSQQVFSISTGLNPLSMVIPGGDEFFLFMNLRAEHQWASHSMTPRKWVEAAEIYNTELEKTKHRLGYYGWTVKKTPRALMDKLGEIESMVLRRLSAGDYKCKLSIFMFVHVSALSNASVTAKESRSEDFWKKHCHAVPLFKGGSDDMRKVSHVAHLWTCVSNRVYWSHSASSIRARAASSSCGLVRVVRHRTINVPSAPTVYA</sequence>
<dbReference type="GeneID" id="19408971"/>
<protein>
    <submittedName>
        <fullName evidence="1">Uncharacterized protein</fullName>
    </submittedName>
</protein>